<dbReference type="EMBL" id="CP002062">
    <property type="protein sequence ID" value="ADJ14845.1"/>
    <property type="molecule type" value="Genomic_DNA"/>
</dbReference>
<dbReference type="KEGG" id="hje:HacjB3_07300"/>
<dbReference type="AlphaFoldDB" id="D8JAX3"/>
<dbReference type="Proteomes" id="UP000000390">
    <property type="component" value="Chromosome"/>
</dbReference>
<evidence type="ECO:0000313" key="2">
    <source>
        <dbReference type="Proteomes" id="UP000000390"/>
    </source>
</evidence>
<reference evidence="1 2" key="1">
    <citation type="journal article" date="2010" name="J. Bacteriol.">
        <title>Complete genome sequence of Halalkalicoccus jeotgali B3(T), an extremely halophilic archaeon.</title>
        <authorList>
            <person name="Roh S.W."/>
            <person name="Nam Y.D."/>
            <person name="Nam S.H."/>
            <person name="Choi S.H."/>
            <person name="Park H.S."/>
            <person name="Bae J.W."/>
        </authorList>
    </citation>
    <scope>NUCLEOTIDE SEQUENCE [LARGE SCALE GENOMIC DNA]</scope>
    <source>
        <strain evidence="2">DSM 18796 / CECT 7217 / JCM 14584 / KCTC 4019 / B3</strain>
    </source>
</reference>
<accession>D8JAX3</accession>
<proteinExistence type="predicted"/>
<sequence>MWDAYQIYNGLVLIESALPLCPKHEFVSHFVRYVSKETTKAIA</sequence>
<protein>
    <submittedName>
        <fullName evidence="1">Uncharacterized protein</fullName>
    </submittedName>
</protein>
<dbReference type="STRING" id="795797.HacjB3_07300"/>
<organism evidence="1 2">
    <name type="scientific">Halalkalicoccus jeotgali (strain DSM 18796 / CECT 7217 / JCM 14584 / KCTC 4019 / B3)</name>
    <dbReference type="NCBI Taxonomy" id="795797"/>
    <lineage>
        <taxon>Archaea</taxon>
        <taxon>Methanobacteriati</taxon>
        <taxon>Methanobacteriota</taxon>
        <taxon>Stenosarchaea group</taxon>
        <taxon>Halobacteria</taxon>
        <taxon>Halobacteriales</taxon>
        <taxon>Halococcaceae</taxon>
        <taxon>Halalkalicoccus</taxon>
    </lineage>
</organism>
<name>D8JAX3_HALJB</name>
<evidence type="ECO:0000313" key="1">
    <source>
        <dbReference type="EMBL" id="ADJ14845.1"/>
    </source>
</evidence>
<dbReference type="HOGENOM" id="CLU_3227701_0_0_2"/>
<gene>
    <name evidence="1" type="ordered locus">HacjB3_07300</name>
</gene>